<dbReference type="KEGG" id="trs:Terro_1640"/>
<reference evidence="2 3" key="1">
    <citation type="submission" date="2012-06" db="EMBL/GenBank/DDBJ databases">
        <title>Complete genome of Terriglobus roseus DSM 18391.</title>
        <authorList>
            <consortium name="US DOE Joint Genome Institute (JGI-PGF)"/>
            <person name="Lucas S."/>
            <person name="Copeland A."/>
            <person name="Lapidus A."/>
            <person name="Glavina del Rio T."/>
            <person name="Dalin E."/>
            <person name="Tice H."/>
            <person name="Bruce D."/>
            <person name="Goodwin L."/>
            <person name="Pitluck S."/>
            <person name="Peters L."/>
            <person name="Mikhailova N."/>
            <person name="Munk A.C.C."/>
            <person name="Kyrpides N."/>
            <person name="Mavromatis K."/>
            <person name="Ivanova N."/>
            <person name="Brettin T."/>
            <person name="Detter J.C."/>
            <person name="Han C."/>
            <person name="Larimer F."/>
            <person name="Land M."/>
            <person name="Hauser L."/>
            <person name="Markowitz V."/>
            <person name="Cheng J.-F."/>
            <person name="Hugenholtz P."/>
            <person name="Woyke T."/>
            <person name="Wu D."/>
            <person name="Brambilla E."/>
            <person name="Klenk H.-P."/>
            <person name="Eisen J.A."/>
        </authorList>
    </citation>
    <scope>NUCLEOTIDE SEQUENCE [LARGE SCALE GENOMIC DNA]</scope>
    <source>
        <strain evidence="3">DSM 18391 / NRRL B-41598 / KBS 63</strain>
    </source>
</reference>
<feature type="compositionally biased region" description="Polar residues" evidence="1">
    <location>
        <begin position="40"/>
        <end position="53"/>
    </location>
</feature>
<dbReference type="EMBL" id="CP003379">
    <property type="protein sequence ID" value="AFL87944.1"/>
    <property type="molecule type" value="Genomic_DNA"/>
</dbReference>
<feature type="region of interest" description="Disordered" evidence="1">
    <location>
        <begin position="24"/>
        <end position="53"/>
    </location>
</feature>
<dbReference type="STRING" id="926566.Terro_1640"/>
<evidence type="ECO:0000313" key="3">
    <source>
        <dbReference type="Proteomes" id="UP000006056"/>
    </source>
</evidence>
<dbReference type="AlphaFoldDB" id="I3ZFC6"/>
<accession>I3ZFC6</accession>
<organism evidence="2 3">
    <name type="scientific">Terriglobus roseus (strain DSM 18391 / NRRL B-41598 / KBS 63)</name>
    <dbReference type="NCBI Taxonomy" id="926566"/>
    <lineage>
        <taxon>Bacteria</taxon>
        <taxon>Pseudomonadati</taxon>
        <taxon>Acidobacteriota</taxon>
        <taxon>Terriglobia</taxon>
        <taxon>Terriglobales</taxon>
        <taxon>Acidobacteriaceae</taxon>
        <taxon>Terriglobus</taxon>
    </lineage>
</organism>
<sequence>MKHHAPSNGRVFIAGVGYDYHSVPDETPTNTIDDAEITAPQGTGSMVGASTAS</sequence>
<name>I3ZFC6_TERRK</name>
<dbReference type="Proteomes" id="UP000006056">
    <property type="component" value="Chromosome"/>
</dbReference>
<gene>
    <name evidence="2" type="ordered locus">Terro_1640</name>
</gene>
<proteinExistence type="predicted"/>
<evidence type="ECO:0000313" key="2">
    <source>
        <dbReference type="EMBL" id="AFL87944.1"/>
    </source>
</evidence>
<keyword evidence="3" id="KW-1185">Reference proteome</keyword>
<evidence type="ECO:0000256" key="1">
    <source>
        <dbReference type="SAM" id="MobiDB-lite"/>
    </source>
</evidence>
<protein>
    <submittedName>
        <fullName evidence="2">Uncharacterized protein</fullName>
    </submittedName>
</protein>
<dbReference type="HOGENOM" id="CLU_3067121_0_0_0"/>